<dbReference type="InterPro" id="IPR008775">
    <property type="entry name" value="Phytyl_CoA_dOase-like"/>
</dbReference>
<evidence type="ECO:0000313" key="2">
    <source>
        <dbReference type="Proteomes" id="UP000526003"/>
    </source>
</evidence>
<gene>
    <name evidence="1" type="ORF">H7995_02090</name>
</gene>
<reference evidence="1 2" key="1">
    <citation type="submission" date="2020-08" db="EMBL/GenBank/DDBJ databases">
        <title>Pseudomonas sp. nov.</title>
        <authorList>
            <person name="Gieschler S."/>
            <person name="Fiedler G."/>
            <person name="Brinks E."/>
            <person name="Boehnlein C."/>
            <person name="Franz C.M.A.P."/>
            <person name="Kabisch J."/>
        </authorList>
    </citation>
    <scope>NUCLEOTIDE SEQUENCE [LARGE SCALE GENOMIC DNA]</scope>
    <source>
        <strain evidence="1 2">MBT-1</strain>
    </source>
</reference>
<dbReference type="Proteomes" id="UP000526003">
    <property type="component" value="Unassembled WGS sequence"/>
</dbReference>
<dbReference type="Gene3D" id="2.60.120.620">
    <property type="entry name" value="q2cbj1_9rhob like domain"/>
    <property type="match status" value="1"/>
</dbReference>
<protein>
    <submittedName>
        <fullName evidence="1">Phytanoyl-CoA dioxygenase family protein</fullName>
    </submittedName>
</protein>
<keyword evidence="2" id="KW-1185">Reference proteome</keyword>
<comment type="caution">
    <text evidence="1">The sequence shown here is derived from an EMBL/GenBank/DDBJ whole genome shotgun (WGS) entry which is preliminary data.</text>
</comment>
<sequence>MNEMTRFADAGFTCPISDEAVQTYQTQGAVCIRNAFTPQQISQLTAGIEANLANPSPRAKVASSASDPGWFFEDFCNWQENRDYRDFIFSSALGSIAGALLGSQQVRLHHDHLLVKEPNTRQRTPWHQDQPYYNISGSDTVSFWIPVDPVPRASTLEFIGGSHKGPWLMPRSFMDSQAKWFAEGTLGELPDIENHREDFPILGWELAPGDMVCFNMLTLHASSGVGGNNRRRAFSVRVIGDDVRHAPRPWATSPEFPGLREVLAADVPMEHELFPPLWQRPLQR</sequence>
<proteinExistence type="predicted"/>
<dbReference type="AlphaFoldDB" id="A0A7X1KVS1"/>
<organism evidence="1 2">
    <name type="scientific">Pseudomonas kielensis</name>
    <dbReference type="NCBI Taxonomy" id="2762577"/>
    <lineage>
        <taxon>Bacteria</taxon>
        <taxon>Pseudomonadati</taxon>
        <taxon>Pseudomonadota</taxon>
        <taxon>Gammaproteobacteria</taxon>
        <taxon>Pseudomonadales</taxon>
        <taxon>Pseudomonadaceae</taxon>
        <taxon>Pseudomonas</taxon>
    </lineage>
</organism>
<dbReference type="GO" id="GO:0016706">
    <property type="term" value="F:2-oxoglutarate-dependent dioxygenase activity"/>
    <property type="evidence" value="ECO:0007669"/>
    <property type="project" value="UniProtKB-ARBA"/>
</dbReference>
<keyword evidence="1" id="KW-0223">Dioxygenase</keyword>
<dbReference type="GO" id="GO:0005506">
    <property type="term" value="F:iron ion binding"/>
    <property type="evidence" value="ECO:0007669"/>
    <property type="project" value="UniProtKB-ARBA"/>
</dbReference>
<evidence type="ECO:0000313" key="1">
    <source>
        <dbReference type="EMBL" id="MBC2688583.1"/>
    </source>
</evidence>
<dbReference type="PANTHER" id="PTHR20883">
    <property type="entry name" value="PHYTANOYL-COA DIOXYGENASE DOMAIN CONTAINING 1"/>
    <property type="match status" value="1"/>
</dbReference>
<dbReference type="EMBL" id="JACMYG010000002">
    <property type="protein sequence ID" value="MBC2688583.1"/>
    <property type="molecule type" value="Genomic_DNA"/>
</dbReference>
<dbReference type="RefSeq" id="WP_185817897.1">
    <property type="nucleotide sequence ID" value="NZ_CP090311.1"/>
</dbReference>
<name>A0A7X1KVS1_9PSED</name>
<dbReference type="SUPFAM" id="SSF51197">
    <property type="entry name" value="Clavaminate synthase-like"/>
    <property type="match status" value="1"/>
</dbReference>
<dbReference type="Pfam" id="PF05721">
    <property type="entry name" value="PhyH"/>
    <property type="match status" value="1"/>
</dbReference>
<dbReference type="PANTHER" id="PTHR20883:SF49">
    <property type="entry name" value="PHYTANOYL-COA DIOXYGENASE"/>
    <property type="match status" value="1"/>
</dbReference>
<keyword evidence="1" id="KW-0560">Oxidoreductase</keyword>
<accession>A0A7X1KVS1</accession>